<keyword evidence="8" id="KW-1185">Reference proteome</keyword>
<sequence>MPTISVNGQTREVEAEDDTPLLWVLRENLGLTGTKYGCGIAQCGACTVHIDGEAVRSCSVPLSEAVGKKIATIEGLAEGGVLHRVQKAWIEHDVPQCGYCQSGMIMAVVALLKEKPQPTDADIDAAITNICRCGTFQQVRAAIHAAAKA</sequence>
<gene>
    <name evidence="7" type="ORF">H2LOC_008775</name>
</gene>
<dbReference type="Pfam" id="PF00111">
    <property type="entry name" value="Fer2"/>
    <property type="match status" value="1"/>
</dbReference>
<dbReference type="GO" id="GO:0051537">
    <property type="term" value="F:2 iron, 2 sulfur cluster binding"/>
    <property type="evidence" value="ECO:0007669"/>
    <property type="project" value="UniProtKB-KW"/>
</dbReference>
<dbReference type="SUPFAM" id="SSF54292">
    <property type="entry name" value="2Fe-2S ferredoxin-like"/>
    <property type="match status" value="1"/>
</dbReference>
<keyword evidence="3" id="KW-0560">Oxidoreductase</keyword>
<evidence type="ECO:0000256" key="1">
    <source>
        <dbReference type="ARBA" id="ARBA00022714"/>
    </source>
</evidence>
<evidence type="ECO:0000256" key="2">
    <source>
        <dbReference type="ARBA" id="ARBA00022723"/>
    </source>
</evidence>
<dbReference type="InterPro" id="IPR006058">
    <property type="entry name" value="2Fe2S_fd_BS"/>
</dbReference>
<dbReference type="Gene3D" id="3.10.20.30">
    <property type="match status" value="1"/>
</dbReference>
<feature type="domain" description="2Fe-2S ferredoxin-type" evidence="6">
    <location>
        <begin position="1"/>
        <end position="76"/>
    </location>
</feature>
<dbReference type="CDD" id="cd00207">
    <property type="entry name" value="fer2"/>
    <property type="match status" value="1"/>
</dbReference>
<dbReference type="SUPFAM" id="SSF47741">
    <property type="entry name" value="CO dehydrogenase ISP C-domain like"/>
    <property type="match status" value="1"/>
</dbReference>
<dbReference type="InterPro" id="IPR036884">
    <property type="entry name" value="2Fe-2S-bd_dom_sf"/>
</dbReference>
<dbReference type="PROSITE" id="PS51085">
    <property type="entry name" value="2FE2S_FER_2"/>
    <property type="match status" value="1"/>
</dbReference>
<evidence type="ECO:0000256" key="4">
    <source>
        <dbReference type="ARBA" id="ARBA00023004"/>
    </source>
</evidence>
<evidence type="ECO:0000313" key="8">
    <source>
        <dbReference type="Proteomes" id="UP000309061"/>
    </source>
</evidence>
<dbReference type="InterPro" id="IPR002888">
    <property type="entry name" value="2Fe-2S-bd"/>
</dbReference>
<dbReference type="InterPro" id="IPR036010">
    <property type="entry name" value="2Fe-2S_ferredoxin-like_sf"/>
</dbReference>
<evidence type="ECO:0000259" key="6">
    <source>
        <dbReference type="PROSITE" id="PS51085"/>
    </source>
</evidence>
<dbReference type="OrthoDB" id="9806714at2"/>
<dbReference type="RefSeq" id="WP_136496061.1">
    <property type="nucleotide sequence ID" value="NZ_CP046052.1"/>
</dbReference>
<accession>A0A6B8KGV3</accession>
<dbReference type="Proteomes" id="UP000309061">
    <property type="component" value="Chromosome"/>
</dbReference>
<dbReference type="FunFam" id="3.10.20.30:FF:000020">
    <property type="entry name" value="Xanthine dehydrogenase iron-sulfur subunit"/>
    <property type="match status" value="1"/>
</dbReference>
<proteinExistence type="predicted"/>
<keyword evidence="2" id="KW-0479">Metal-binding</keyword>
<dbReference type="Gene3D" id="1.10.150.120">
    <property type="entry name" value="[2Fe-2S]-binding domain"/>
    <property type="match status" value="1"/>
</dbReference>
<dbReference type="AlphaFoldDB" id="A0A6B8KGV3"/>
<dbReference type="InterPro" id="IPR012675">
    <property type="entry name" value="Beta-grasp_dom_sf"/>
</dbReference>
<keyword evidence="4" id="KW-0408">Iron</keyword>
<evidence type="ECO:0000256" key="3">
    <source>
        <dbReference type="ARBA" id="ARBA00023002"/>
    </source>
</evidence>
<dbReference type="GO" id="GO:0046872">
    <property type="term" value="F:metal ion binding"/>
    <property type="evidence" value="ECO:0007669"/>
    <property type="project" value="UniProtKB-KW"/>
</dbReference>
<dbReference type="PROSITE" id="PS00197">
    <property type="entry name" value="2FE2S_FER_1"/>
    <property type="match status" value="1"/>
</dbReference>
<keyword evidence="5" id="KW-0411">Iron-sulfur</keyword>
<dbReference type="PANTHER" id="PTHR44379:SF2">
    <property type="entry name" value="BLR6218 PROTEIN"/>
    <property type="match status" value="1"/>
</dbReference>
<dbReference type="PANTHER" id="PTHR44379">
    <property type="entry name" value="OXIDOREDUCTASE WITH IRON-SULFUR SUBUNIT"/>
    <property type="match status" value="1"/>
</dbReference>
<name>A0A6B8KGV3_9HYPH</name>
<evidence type="ECO:0000256" key="5">
    <source>
        <dbReference type="ARBA" id="ARBA00023014"/>
    </source>
</evidence>
<dbReference type="EMBL" id="CP046052">
    <property type="protein sequence ID" value="QGM45788.1"/>
    <property type="molecule type" value="Genomic_DNA"/>
</dbReference>
<evidence type="ECO:0000313" key="7">
    <source>
        <dbReference type="EMBL" id="QGM45788.1"/>
    </source>
</evidence>
<dbReference type="InterPro" id="IPR001041">
    <property type="entry name" value="2Fe-2S_ferredoxin-type"/>
</dbReference>
<dbReference type="Pfam" id="PF01799">
    <property type="entry name" value="Fer2_2"/>
    <property type="match status" value="1"/>
</dbReference>
<dbReference type="InterPro" id="IPR051452">
    <property type="entry name" value="Diverse_Oxidoreductases"/>
</dbReference>
<reference evidence="7 8" key="1">
    <citation type="submission" date="2019-11" db="EMBL/GenBank/DDBJ databases">
        <title>The genome sequence of Methylocystis heyeri.</title>
        <authorList>
            <person name="Oshkin I.Y."/>
            <person name="Miroshnikov K."/>
            <person name="Dedysh S.N."/>
        </authorList>
    </citation>
    <scope>NUCLEOTIDE SEQUENCE [LARGE SCALE GENOMIC DNA]</scope>
    <source>
        <strain evidence="7 8">H2</strain>
    </source>
</reference>
<dbReference type="GO" id="GO:0016491">
    <property type="term" value="F:oxidoreductase activity"/>
    <property type="evidence" value="ECO:0007669"/>
    <property type="project" value="UniProtKB-KW"/>
</dbReference>
<organism evidence="7 8">
    <name type="scientific">Methylocystis heyeri</name>
    <dbReference type="NCBI Taxonomy" id="391905"/>
    <lineage>
        <taxon>Bacteria</taxon>
        <taxon>Pseudomonadati</taxon>
        <taxon>Pseudomonadota</taxon>
        <taxon>Alphaproteobacteria</taxon>
        <taxon>Hyphomicrobiales</taxon>
        <taxon>Methylocystaceae</taxon>
        <taxon>Methylocystis</taxon>
    </lineage>
</organism>
<dbReference type="KEGG" id="mhey:H2LOC_008775"/>
<keyword evidence="1" id="KW-0001">2Fe-2S</keyword>
<protein>
    <submittedName>
        <fullName evidence="7">2Fe-2S iron-sulfur cluster binding domain-containing protein</fullName>
    </submittedName>
</protein>